<keyword evidence="2" id="KW-1185">Reference proteome</keyword>
<feature type="non-terminal residue" evidence="1">
    <location>
        <position position="1"/>
    </location>
</feature>
<organism evidence="1 2">
    <name type="scientific">Scutellospora calospora</name>
    <dbReference type="NCBI Taxonomy" id="85575"/>
    <lineage>
        <taxon>Eukaryota</taxon>
        <taxon>Fungi</taxon>
        <taxon>Fungi incertae sedis</taxon>
        <taxon>Mucoromycota</taxon>
        <taxon>Glomeromycotina</taxon>
        <taxon>Glomeromycetes</taxon>
        <taxon>Diversisporales</taxon>
        <taxon>Gigasporaceae</taxon>
        <taxon>Scutellospora</taxon>
    </lineage>
</organism>
<evidence type="ECO:0000313" key="1">
    <source>
        <dbReference type="EMBL" id="CAG8455754.1"/>
    </source>
</evidence>
<dbReference type="Proteomes" id="UP000789860">
    <property type="component" value="Unassembled WGS sequence"/>
</dbReference>
<accession>A0ACA9K6J0</accession>
<evidence type="ECO:0000313" key="2">
    <source>
        <dbReference type="Proteomes" id="UP000789860"/>
    </source>
</evidence>
<dbReference type="EMBL" id="CAJVPM010000944">
    <property type="protein sequence ID" value="CAG8455754.1"/>
    <property type="molecule type" value="Genomic_DNA"/>
</dbReference>
<protein>
    <submittedName>
        <fullName evidence="1">2974_t:CDS:1</fullName>
    </submittedName>
</protein>
<name>A0ACA9K6J0_9GLOM</name>
<proteinExistence type="predicted"/>
<gene>
    <name evidence="1" type="ORF">SCALOS_LOCUS1393</name>
</gene>
<comment type="caution">
    <text evidence="1">The sequence shown here is derived from an EMBL/GenBank/DDBJ whole genome shotgun (WGS) entry which is preliminary data.</text>
</comment>
<sequence length="207" mass="23236">IESRIKDSSLEATTKIAAATTVVAKTVATKTVATKIVATKIVIAKIAKATTVVTKTATAKIIVTSDLLFNTFLSTTLYLPLLNKPLLFINLTIATTTDDIMNYLKANTKCFEKATAANRWDSKRKRDILPGFLYGILEEKIYTIDDSKFNVNEELTKEQQEQVNQFLTNNIDIFSENILEERQFKQLGQTNIICHKINTDKARSIKQ</sequence>
<reference evidence="1" key="1">
    <citation type="submission" date="2021-06" db="EMBL/GenBank/DDBJ databases">
        <authorList>
            <person name="Kallberg Y."/>
            <person name="Tangrot J."/>
            <person name="Rosling A."/>
        </authorList>
    </citation>
    <scope>NUCLEOTIDE SEQUENCE</scope>
    <source>
        <strain evidence="1">AU212A</strain>
    </source>
</reference>